<dbReference type="Proteomes" id="UP001252270">
    <property type="component" value="Unassembled WGS sequence"/>
</dbReference>
<organism evidence="9 10">
    <name type="scientific">Halomonas mongoliensis</name>
    <dbReference type="NCBI Taxonomy" id="321265"/>
    <lineage>
        <taxon>Bacteria</taxon>
        <taxon>Pseudomonadati</taxon>
        <taxon>Pseudomonadota</taxon>
        <taxon>Gammaproteobacteria</taxon>
        <taxon>Oceanospirillales</taxon>
        <taxon>Halomonadaceae</taxon>
        <taxon>Halomonas</taxon>
    </lineage>
</organism>
<name>A0ABU1GND3_9GAMM</name>
<evidence type="ECO:0000256" key="1">
    <source>
        <dbReference type="ARBA" id="ARBA00022670"/>
    </source>
</evidence>
<evidence type="ECO:0000256" key="3">
    <source>
        <dbReference type="ARBA" id="ARBA00022801"/>
    </source>
</evidence>
<evidence type="ECO:0000256" key="4">
    <source>
        <dbReference type="ARBA" id="ARBA00022833"/>
    </source>
</evidence>
<comment type="similarity">
    <text evidence="6">Belongs to the peptidase M48 family.</text>
</comment>
<reference evidence="9 10" key="1">
    <citation type="submission" date="2023-04" db="EMBL/GenBank/DDBJ databases">
        <title>A long-awaited taxogenomic arrangement of the family Halomonadaceae.</title>
        <authorList>
            <person name="De La Haba R."/>
            <person name="Chuvochina M."/>
            <person name="Wittouck S."/>
            <person name="Arahal D.R."/>
            <person name="Sanchez-Porro C."/>
            <person name="Hugenholtz P."/>
            <person name="Ventosa A."/>
        </authorList>
    </citation>
    <scope>NUCLEOTIDE SEQUENCE [LARGE SCALE GENOMIC DNA]</scope>
    <source>
        <strain evidence="9 10">DSM 17332</strain>
    </source>
</reference>
<comment type="cofactor">
    <cofactor evidence="6">
        <name>Zn(2+)</name>
        <dbReference type="ChEBI" id="CHEBI:29105"/>
    </cofactor>
    <text evidence="6">Binds 1 zinc ion per subunit.</text>
</comment>
<dbReference type="InterPro" id="IPR051156">
    <property type="entry name" value="Mito/Outer_Membr_Metalloprot"/>
</dbReference>
<evidence type="ECO:0000256" key="6">
    <source>
        <dbReference type="RuleBase" id="RU003983"/>
    </source>
</evidence>
<gene>
    <name evidence="9" type="ORF">QC820_11945</name>
</gene>
<accession>A0ABU1GND3</accession>
<dbReference type="InterPro" id="IPR001915">
    <property type="entry name" value="Peptidase_M48"/>
</dbReference>
<evidence type="ECO:0000313" key="9">
    <source>
        <dbReference type="EMBL" id="MDR5893524.1"/>
    </source>
</evidence>
<feature type="domain" description="Peptidase M48" evidence="8">
    <location>
        <begin position="64"/>
        <end position="244"/>
    </location>
</feature>
<dbReference type="PANTHER" id="PTHR22726:SF24">
    <property type="entry name" value="M48 FAMILY METALLOPEPTIDASE"/>
    <property type="match status" value="1"/>
</dbReference>
<keyword evidence="1 6" id="KW-0645">Protease</keyword>
<feature type="signal peptide" evidence="7">
    <location>
        <begin position="1"/>
        <end position="20"/>
    </location>
</feature>
<comment type="caution">
    <text evidence="9">The sequence shown here is derived from an EMBL/GenBank/DDBJ whole genome shotgun (WGS) entry which is preliminary data.</text>
</comment>
<sequence length="268" mass="28746">MRWIKPLAIGALCLTLTACATSPTGRQQLTLVSDAQLNQMGAQAFEQYQQDLPTVGGATHRYVQCVADAIVGALPPEQQRAQDWQIRVFESDQANAFALPGGYMGVNTGLLRIAETQDQLATVIGHEVGHVLARHANERVSTQTATQLGLSVLSSVSGMQGPAGEQMMGALGLGAQYGVLLPFSRRHESEADIIGLRLMAEAGFDPRESVTLWQNMEAAGGGARPPAWMSTHPSQGQRMAGLQANMDDALARYERARQAGRTPNCPRP</sequence>
<evidence type="ECO:0000256" key="7">
    <source>
        <dbReference type="SAM" id="SignalP"/>
    </source>
</evidence>
<proteinExistence type="inferred from homology"/>
<dbReference type="Pfam" id="PF01435">
    <property type="entry name" value="Peptidase_M48"/>
    <property type="match status" value="1"/>
</dbReference>
<feature type="chain" id="PRO_5046039004" evidence="7">
    <location>
        <begin position="21"/>
        <end position="268"/>
    </location>
</feature>
<evidence type="ECO:0000256" key="2">
    <source>
        <dbReference type="ARBA" id="ARBA00022723"/>
    </source>
</evidence>
<dbReference type="EMBL" id="JARWAL010000010">
    <property type="protein sequence ID" value="MDR5893524.1"/>
    <property type="molecule type" value="Genomic_DNA"/>
</dbReference>
<keyword evidence="10" id="KW-1185">Reference proteome</keyword>
<evidence type="ECO:0000259" key="8">
    <source>
        <dbReference type="Pfam" id="PF01435"/>
    </source>
</evidence>
<dbReference type="RefSeq" id="WP_299310900.1">
    <property type="nucleotide sequence ID" value="NZ_JARWAL010000010.1"/>
</dbReference>
<keyword evidence="2" id="KW-0479">Metal-binding</keyword>
<protein>
    <submittedName>
        <fullName evidence="9">M48 family metallopeptidase</fullName>
    </submittedName>
</protein>
<keyword evidence="7" id="KW-0732">Signal</keyword>
<dbReference type="PROSITE" id="PS51257">
    <property type="entry name" value="PROKAR_LIPOPROTEIN"/>
    <property type="match status" value="1"/>
</dbReference>
<keyword evidence="3 6" id="KW-0378">Hydrolase</keyword>
<evidence type="ECO:0000313" key="10">
    <source>
        <dbReference type="Proteomes" id="UP001252270"/>
    </source>
</evidence>
<keyword evidence="4 6" id="KW-0862">Zinc</keyword>
<dbReference type="Gene3D" id="3.30.2010.10">
    <property type="entry name" value="Metalloproteases ('zincins'), catalytic domain"/>
    <property type="match status" value="1"/>
</dbReference>
<dbReference type="PANTHER" id="PTHR22726">
    <property type="entry name" value="METALLOENDOPEPTIDASE OMA1"/>
    <property type="match status" value="1"/>
</dbReference>
<dbReference type="CDD" id="cd07331">
    <property type="entry name" value="M48C_Oma1_like"/>
    <property type="match status" value="1"/>
</dbReference>
<evidence type="ECO:0000256" key="5">
    <source>
        <dbReference type="ARBA" id="ARBA00023049"/>
    </source>
</evidence>
<keyword evidence="5 6" id="KW-0482">Metalloprotease</keyword>